<dbReference type="AlphaFoldDB" id="A0A3M4LAI0"/>
<comment type="caution">
    <text evidence="1">The sequence shown here is derived from an EMBL/GenBank/DDBJ whole genome shotgun (WGS) entry which is preliminary data.</text>
</comment>
<organism evidence="1 2">
    <name type="scientific">Pseudomonas amygdali pv. mori</name>
    <dbReference type="NCBI Taxonomy" id="34065"/>
    <lineage>
        <taxon>Bacteria</taxon>
        <taxon>Pseudomonadati</taxon>
        <taxon>Pseudomonadota</taxon>
        <taxon>Gammaproteobacteria</taxon>
        <taxon>Pseudomonadales</taxon>
        <taxon>Pseudomonadaceae</taxon>
        <taxon>Pseudomonas</taxon>
        <taxon>Pseudomonas amygdali</taxon>
    </lineage>
</organism>
<dbReference type="EMBL" id="RBRD01000113">
    <property type="protein sequence ID" value="RMQ38468.1"/>
    <property type="molecule type" value="Genomic_DNA"/>
</dbReference>
<gene>
    <name evidence="1" type="ORF">ALQ05_101838</name>
</gene>
<accession>A0A3M4LAI0</accession>
<protein>
    <submittedName>
        <fullName evidence="1">Uncharacterized protein</fullName>
    </submittedName>
</protein>
<reference evidence="1 2" key="1">
    <citation type="submission" date="2018-08" db="EMBL/GenBank/DDBJ databases">
        <title>Recombination of ecologically and evolutionarily significant loci maintains genetic cohesion in the Pseudomonas syringae species complex.</title>
        <authorList>
            <person name="Dillon M."/>
            <person name="Thakur S."/>
            <person name="Almeida R.N.D."/>
            <person name="Weir B.S."/>
            <person name="Guttman D.S."/>
        </authorList>
    </citation>
    <scope>NUCLEOTIDE SEQUENCE [LARGE SCALE GENOMIC DNA]</scope>
    <source>
        <strain evidence="1 2">ICMP 535</strain>
    </source>
</reference>
<sequence length="78" mass="8169">MKSATSWASSGSLIRALFTSIRTCCRSTPQGIAAMEAAVAAFDIACTNSHHAGTTALFPFKVLNEVFQPVSAGLGTEY</sequence>
<proteinExistence type="predicted"/>
<name>A0A3M4LAI0_PSEA0</name>
<dbReference type="Proteomes" id="UP000279553">
    <property type="component" value="Unassembled WGS sequence"/>
</dbReference>
<evidence type="ECO:0000313" key="2">
    <source>
        <dbReference type="Proteomes" id="UP000279553"/>
    </source>
</evidence>
<evidence type="ECO:0000313" key="1">
    <source>
        <dbReference type="EMBL" id="RMQ38468.1"/>
    </source>
</evidence>